<dbReference type="AlphaFoldDB" id="A0A5A8F6G8"/>
<evidence type="ECO:0000256" key="3">
    <source>
        <dbReference type="ARBA" id="ARBA00012027"/>
    </source>
</evidence>
<protein>
    <recommendedName>
        <fullName evidence="3">phospholipase D</fullName>
        <ecNumber evidence="3">3.1.4.4</ecNumber>
    </recommendedName>
</protein>
<dbReference type="GO" id="GO:0016042">
    <property type="term" value="P:lipid catabolic process"/>
    <property type="evidence" value="ECO:0007669"/>
    <property type="project" value="UniProtKB-KW"/>
</dbReference>
<keyword evidence="5" id="KW-0442">Lipid degradation</keyword>
<evidence type="ECO:0000259" key="8">
    <source>
        <dbReference type="PROSITE" id="PS50035"/>
    </source>
</evidence>
<dbReference type="CDD" id="cd09131">
    <property type="entry name" value="PLDc_unchar3"/>
    <property type="match status" value="1"/>
</dbReference>
<dbReference type="PANTHER" id="PTHR43856">
    <property type="entry name" value="CARDIOLIPIN HYDROLASE"/>
    <property type="match status" value="1"/>
</dbReference>
<dbReference type="PANTHER" id="PTHR43856:SF1">
    <property type="entry name" value="MITOCHONDRIAL CARDIOLIPIN HYDROLASE"/>
    <property type="match status" value="1"/>
</dbReference>
<dbReference type="InterPro" id="IPR001736">
    <property type="entry name" value="PLipase_D/transphosphatidylase"/>
</dbReference>
<keyword evidence="7" id="KW-1133">Transmembrane helix</keyword>
<keyword evidence="4" id="KW-0378">Hydrolase</keyword>
<dbReference type="Gene3D" id="3.30.870.10">
    <property type="entry name" value="Endonuclease Chain A"/>
    <property type="match status" value="1"/>
</dbReference>
<feature type="domain" description="PLD phosphodiesterase" evidence="8">
    <location>
        <begin position="150"/>
        <end position="177"/>
    </location>
</feature>
<feature type="transmembrane region" description="Helical" evidence="7">
    <location>
        <begin position="27"/>
        <end position="48"/>
    </location>
</feature>
<dbReference type="OrthoDB" id="270747at2"/>
<name>A0A5A8F6G8_9BACT</name>
<dbReference type="GO" id="GO:0006793">
    <property type="term" value="P:phosphorus metabolic process"/>
    <property type="evidence" value="ECO:0007669"/>
    <property type="project" value="UniProtKB-ARBA"/>
</dbReference>
<evidence type="ECO:0000256" key="1">
    <source>
        <dbReference type="ARBA" id="ARBA00000798"/>
    </source>
</evidence>
<dbReference type="SMART" id="SM00155">
    <property type="entry name" value="PLDc"/>
    <property type="match status" value="1"/>
</dbReference>
<keyword evidence="7" id="KW-0472">Membrane</keyword>
<evidence type="ECO:0000256" key="5">
    <source>
        <dbReference type="ARBA" id="ARBA00022963"/>
    </source>
</evidence>
<dbReference type="PROSITE" id="PS50035">
    <property type="entry name" value="PLD"/>
    <property type="match status" value="1"/>
</dbReference>
<organism evidence="9 10">
    <name type="scientific">Deferribacter autotrophicus</name>
    <dbReference type="NCBI Taxonomy" id="500465"/>
    <lineage>
        <taxon>Bacteria</taxon>
        <taxon>Pseudomonadati</taxon>
        <taxon>Deferribacterota</taxon>
        <taxon>Deferribacteres</taxon>
        <taxon>Deferribacterales</taxon>
        <taxon>Deferribacteraceae</taxon>
        <taxon>Deferribacter</taxon>
    </lineage>
</organism>
<dbReference type="Proteomes" id="UP000322876">
    <property type="component" value="Unassembled WGS sequence"/>
</dbReference>
<dbReference type="EMBL" id="VFJB01000003">
    <property type="protein sequence ID" value="KAA0259023.1"/>
    <property type="molecule type" value="Genomic_DNA"/>
</dbReference>
<dbReference type="GO" id="GO:0016891">
    <property type="term" value="F:RNA endonuclease activity producing 5'-phosphomonoesters, hydrolytic mechanism"/>
    <property type="evidence" value="ECO:0007669"/>
    <property type="project" value="TreeGrafter"/>
</dbReference>
<dbReference type="SUPFAM" id="SSF56024">
    <property type="entry name" value="Phospholipase D/nuclease"/>
    <property type="match status" value="1"/>
</dbReference>
<dbReference type="EC" id="3.1.4.4" evidence="3"/>
<accession>A0A5A8F6G8</accession>
<proteinExistence type="inferred from homology"/>
<comment type="caution">
    <text evidence="9">The sequence shown here is derived from an EMBL/GenBank/DDBJ whole genome shotgun (WGS) entry which is preliminary data.</text>
</comment>
<keyword evidence="10" id="KW-1185">Reference proteome</keyword>
<evidence type="ECO:0000313" key="9">
    <source>
        <dbReference type="EMBL" id="KAA0259023.1"/>
    </source>
</evidence>
<sequence length="205" mass="23961">MKIDLLFFQVSQEEVVMNFYRLSKRKLFLNIAFAVFVVVFFVITNISAKLIKHEGKVTFLPNKEILKPLIKDIEDAKDSIYIAMYMFKTDDYKFNYSTLIEEALFDALKKGVKVYAVFDTGKKNDITTEFNKDTGEELRKKGAVVWYDSPERRLHAKVVVIDNKIIYLGSHNYTHSALKYNYEASVRIESPEMAKEVIRYIRGIR</sequence>
<evidence type="ECO:0000313" key="10">
    <source>
        <dbReference type="Proteomes" id="UP000322876"/>
    </source>
</evidence>
<keyword evidence="7" id="KW-0812">Transmembrane</keyword>
<evidence type="ECO:0000256" key="2">
    <source>
        <dbReference type="ARBA" id="ARBA00008664"/>
    </source>
</evidence>
<gene>
    <name evidence="9" type="ORF">FHQ18_03475</name>
</gene>
<evidence type="ECO:0000256" key="6">
    <source>
        <dbReference type="ARBA" id="ARBA00023098"/>
    </source>
</evidence>
<comment type="catalytic activity">
    <reaction evidence="1">
        <text>a 1,2-diacyl-sn-glycero-3-phosphocholine + H2O = a 1,2-diacyl-sn-glycero-3-phosphate + choline + H(+)</text>
        <dbReference type="Rhea" id="RHEA:14445"/>
        <dbReference type="ChEBI" id="CHEBI:15354"/>
        <dbReference type="ChEBI" id="CHEBI:15377"/>
        <dbReference type="ChEBI" id="CHEBI:15378"/>
        <dbReference type="ChEBI" id="CHEBI:57643"/>
        <dbReference type="ChEBI" id="CHEBI:58608"/>
        <dbReference type="EC" id="3.1.4.4"/>
    </reaction>
</comment>
<comment type="similarity">
    <text evidence="2">Belongs to the phospholipase D family.</text>
</comment>
<keyword evidence="6" id="KW-0443">Lipid metabolism</keyword>
<reference evidence="9 10" key="1">
    <citation type="submission" date="2019-06" db="EMBL/GenBank/DDBJ databases">
        <title>Genomic insights into carbon and energy metabolism of Deferribacter autotrophicus revealed new metabolic traits in the phylum Deferribacteres.</title>
        <authorList>
            <person name="Slobodkin A.I."/>
            <person name="Slobodkina G.B."/>
            <person name="Allioux M."/>
            <person name="Alain K."/>
            <person name="Jebbar M."/>
            <person name="Shadrin V."/>
            <person name="Kublanov I.V."/>
            <person name="Toshchakov S.V."/>
            <person name="Bonch-Osmolovskaya E.A."/>
        </authorList>
    </citation>
    <scope>NUCLEOTIDE SEQUENCE [LARGE SCALE GENOMIC DNA]</scope>
    <source>
        <strain evidence="9 10">SL50</strain>
    </source>
</reference>
<dbReference type="Pfam" id="PF13091">
    <property type="entry name" value="PLDc_2"/>
    <property type="match status" value="1"/>
</dbReference>
<dbReference type="InterPro" id="IPR051406">
    <property type="entry name" value="PLD_domain"/>
</dbReference>
<dbReference type="GO" id="GO:0004630">
    <property type="term" value="F:phospholipase D activity"/>
    <property type="evidence" value="ECO:0007669"/>
    <property type="project" value="UniProtKB-EC"/>
</dbReference>
<evidence type="ECO:0000256" key="4">
    <source>
        <dbReference type="ARBA" id="ARBA00022801"/>
    </source>
</evidence>
<evidence type="ECO:0000256" key="7">
    <source>
        <dbReference type="SAM" id="Phobius"/>
    </source>
</evidence>
<dbReference type="InterPro" id="IPR025202">
    <property type="entry name" value="PLD-like_dom"/>
</dbReference>